<dbReference type="Proteomes" id="UP000024635">
    <property type="component" value="Unassembled WGS sequence"/>
</dbReference>
<keyword evidence="2" id="KW-1185">Reference proteome</keyword>
<dbReference type="AlphaFoldDB" id="A0A016ULM0"/>
<name>A0A016ULM0_9BILA</name>
<evidence type="ECO:0000313" key="2">
    <source>
        <dbReference type="Proteomes" id="UP000024635"/>
    </source>
</evidence>
<reference evidence="2" key="1">
    <citation type="journal article" date="2015" name="Nat. Genet.">
        <title>The genome and transcriptome of the zoonotic hookworm Ancylostoma ceylanicum identify infection-specific gene families.</title>
        <authorList>
            <person name="Schwarz E.M."/>
            <person name="Hu Y."/>
            <person name="Antoshechkin I."/>
            <person name="Miller M.M."/>
            <person name="Sternberg P.W."/>
            <person name="Aroian R.V."/>
        </authorList>
    </citation>
    <scope>NUCLEOTIDE SEQUENCE</scope>
    <source>
        <strain evidence="2">HY135</strain>
    </source>
</reference>
<dbReference type="EMBL" id="JARK01001371">
    <property type="protein sequence ID" value="EYC16050.1"/>
    <property type="molecule type" value="Genomic_DNA"/>
</dbReference>
<sequence length="77" mass="8695">MATAIVYRATERKVAIFALRGWIDAVPVSVLDLVVPHRFSRRSWPDEASRRRAVVVRLDRPVLVLLLPLLSPPPLIS</sequence>
<gene>
    <name evidence="1" type="primary">Acey_s0035.g3116</name>
    <name evidence="1" type="ORF">Y032_0035g3116</name>
</gene>
<protein>
    <submittedName>
        <fullName evidence="1">Uncharacterized protein</fullName>
    </submittedName>
</protein>
<accession>A0A016ULM0</accession>
<evidence type="ECO:0000313" key="1">
    <source>
        <dbReference type="EMBL" id="EYC16050.1"/>
    </source>
</evidence>
<proteinExistence type="predicted"/>
<comment type="caution">
    <text evidence="1">The sequence shown here is derived from an EMBL/GenBank/DDBJ whole genome shotgun (WGS) entry which is preliminary data.</text>
</comment>
<organism evidence="1 2">
    <name type="scientific">Ancylostoma ceylanicum</name>
    <dbReference type="NCBI Taxonomy" id="53326"/>
    <lineage>
        <taxon>Eukaryota</taxon>
        <taxon>Metazoa</taxon>
        <taxon>Ecdysozoa</taxon>
        <taxon>Nematoda</taxon>
        <taxon>Chromadorea</taxon>
        <taxon>Rhabditida</taxon>
        <taxon>Rhabditina</taxon>
        <taxon>Rhabditomorpha</taxon>
        <taxon>Strongyloidea</taxon>
        <taxon>Ancylostomatidae</taxon>
        <taxon>Ancylostomatinae</taxon>
        <taxon>Ancylostoma</taxon>
    </lineage>
</organism>